<name>A0ABS6RZL8_9BACT</name>
<accession>A0ABS6RZL8</accession>
<dbReference type="InterPro" id="IPR003812">
    <property type="entry name" value="Fido"/>
</dbReference>
<keyword evidence="2" id="KW-0548">Nucleotidyltransferase</keyword>
<evidence type="ECO:0000256" key="4">
    <source>
        <dbReference type="ARBA" id="ARBA00022840"/>
    </source>
</evidence>
<dbReference type="PROSITE" id="PS51459">
    <property type="entry name" value="FIDO"/>
    <property type="match status" value="1"/>
</dbReference>
<proteinExistence type="predicted"/>
<sequence>MIVTPVSKYSDSDHYTDAATGILKNRLGITTKAELEKAEACFAGTRSYELSQNPLKGNFDLEHLKAIHGYIFKDLYEWAGQCRDINIAKGDNLFAHHIHIEAAAKLISDKLAKEKHLAGLSKANFCKRAAFYLGELNALHPFREGNGRTQREFISHLAYANGYYIEWKNVSQDDMTQAGIASFQHGDCSGFLACIQVNIRDF</sequence>
<keyword evidence="1" id="KW-0808">Transferase</keyword>
<keyword evidence="4" id="KW-0067">ATP-binding</keyword>
<dbReference type="Gene3D" id="1.10.3290.10">
    <property type="entry name" value="Fido-like domain"/>
    <property type="match status" value="1"/>
</dbReference>
<evidence type="ECO:0000256" key="7">
    <source>
        <dbReference type="ARBA" id="ARBA00048696"/>
    </source>
</evidence>
<evidence type="ECO:0000313" key="9">
    <source>
        <dbReference type="EMBL" id="MBV6341433.1"/>
    </source>
</evidence>
<evidence type="ECO:0000256" key="1">
    <source>
        <dbReference type="ARBA" id="ARBA00022679"/>
    </source>
</evidence>
<dbReference type="EC" id="2.7.7.108" evidence="5"/>
<gene>
    <name evidence="9" type="ORF">HWQ67_07530</name>
</gene>
<protein>
    <recommendedName>
        <fullName evidence="5">protein adenylyltransferase</fullName>
        <ecNumber evidence="5">2.7.7.108</ecNumber>
    </recommendedName>
</protein>
<evidence type="ECO:0000256" key="3">
    <source>
        <dbReference type="ARBA" id="ARBA00022741"/>
    </source>
</evidence>
<dbReference type="Pfam" id="PF02661">
    <property type="entry name" value="Fic"/>
    <property type="match status" value="1"/>
</dbReference>
<dbReference type="PANTHER" id="PTHR39560">
    <property type="entry name" value="PROTEIN ADENYLYLTRANSFERASE FIC-RELATED"/>
    <property type="match status" value="1"/>
</dbReference>
<dbReference type="PANTHER" id="PTHR39560:SF1">
    <property type="entry name" value="PROTEIN ADENYLYLTRANSFERASE FIC-RELATED"/>
    <property type="match status" value="1"/>
</dbReference>
<comment type="caution">
    <text evidence="9">The sequence shown here is derived from an EMBL/GenBank/DDBJ whole genome shotgun (WGS) entry which is preliminary data.</text>
</comment>
<feature type="domain" description="Fido" evidence="8">
    <location>
        <begin position="59"/>
        <end position="197"/>
    </location>
</feature>
<evidence type="ECO:0000256" key="5">
    <source>
        <dbReference type="ARBA" id="ARBA00034531"/>
    </source>
</evidence>
<evidence type="ECO:0000256" key="2">
    <source>
        <dbReference type="ARBA" id="ARBA00022695"/>
    </source>
</evidence>
<keyword evidence="3" id="KW-0547">Nucleotide-binding</keyword>
<organism evidence="9 10">
    <name type="scientific">Candidatus Magnetobacterium casense</name>
    <dbReference type="NCBI Taxonomy" id="1455061"/>
    <lineage>
        <taxon>Bacteria</taxon>
        <taxon>Pseudomonadati</taxon>
        <taxon>Nitrospirota</taxon>
        <taxon>Thermodesulfovibrionia</taxon>
        <taxon>Thermodesulfovibrionales</taxon>
        <taxon>Candidatus Magnetobacteriaceae</taxon>
        <taxon>Candidatus Magnetobacterium</taxon>
    </lineage>
</organism>
<evidence type="ECO:0000313" key="10">
    <source>
        <dbReference type="Proteomes" id="UP001196980"/>
    </source>
</evidence>
<dbReference type="InterPro" id="IPR036597">
    <property type="entry name" value="Fido-like_dom_sf"/>
</dbReference>
<keyword evidence="10" id="KW-1185">Reference proteome</keyword>
<reference evidence="9 10" key="1">
    <citation type="journal article" date="2020" name="J Geophys Res Biogeosci">
        <title>Magnetotaxis as an Adaptation to Enable Bacterial Shuttling of Microbial Sulfur and Sulfur Cycling Across Aquatic Oxic#Anoxic Interfaces.</title>
        <authorList>
            <person name="Li J."/>
            <person name="Liu P."/>
            <person name="Wang J."/>
            <person name="Roberts A.P."/>
            <person name="Pan Y."/>
        </authorList>
    </citation>
    <scope>NUCLEOTIDE SEQUENCE [LARGE SCALE GENOMIC DNA]</scope>
    <source>
        <strain evidence="9 10">MYR-1_YQ</strain>
    </source>
</reference>
<evidence type="ECO:0000256" key="6">
    <source>
        <dbReference type="ARBA" id="ARBA00047939"/>
    </source>
</evidence>
<dbReference type="SUPFAM" id="SSF140931">
    <property type="entry name" value="Fic-like"/>
    <property type="match status" value="1"/>
</dbReference>
<dbReference type="Proteomes" id="UP001196980">
    <property type="component" value="Unassembled WGS sequence"/>
</dbReference>
<evidence type="ECO:0000259" key="8">
    <source>
        <dbReference type="PROSITE" id="PS51459"/>
    </source>
</evidence>
<comment type="catalytic activity">
    <reaction evidence="7">
        <text>L-tyrosyl-[protein] + ATP = O-(5'-adenylyl)-L-tyrosyl-[protein] + diphosphate</text>
        <dbReference type="Rhea" id="RHEA:54288"/>
        <dbReference type="Rhea" id="RHEA-COMP:10136"/>
        <dbReference type="Rhea" id="RHEA-COMP:13846"/>
        <dbReference type="ChEBI" id="CHEBI:30616"/>
        <dbReference type="ChEBI" id="CHEBI:33019"/>
        <dbReference type="ChEBI" id="CHEBI:46858"/>
        <dbReference type="ChEBI" id="CHEBI:83624"/>
        <dbReference type="EC" id="2.7.7.108"/>
    </reaction>
</comment>
<dbReference type="EMBL" id="JABXWD010000107">
    <property type="protein sequence ID" value="MBV6341433.1"/>
    <property type="molecule type" value="Genomic_DNA"/>
</dbReference>
<comment type="catalytic activity">
    <reaction evidence="6">
        <text>L-threonyl-[protein] + ATP = 3-O-(5'-adenylyl)-L-threonyl-[protein] + diphosphate</text>
        <dbReference type="Rhea" id="RHEA:54292"/>
        <dbReference type="Rhea" id="RHEA-COMP:11060"/>
        <dbReference type="Rhea" id="RHEA-COMP:13847"/>
        <dbReference type="ChEBI" id="CHEBI:30013"/>
        <dbReference type="ChEBI" id="CHEBI:30616"/>
        <dbReference type="ChEBI" id="CHEBI:33019"/>
        <dbReference type="ChEBI" id="CHEBI:138113"/>
        <dbReference type="EC" id="2.7.7.108"/>
    </reaction>
</comment>